<comment type="caution">
    <text evidence="1">The sequence shown here is derived from an EMBL/GenBank/DDBJ whole genome shotgun (WGS) entry which is preliminary data.</text>
</comment>
<organism evidence="1 2">
    <name type="scientific">Melipona bicolor</name>
    <dbReference type="NCBI Taxonomy" id="60889"/>
    <lineage>
        <taxon>Eukaryota</taxon>
        <taxon>Metazoa</taxon>
        <taxon>Ecdysozoa</taxon>
        <taxon>Arthropoda</taxon>
        <taxon>Hexapoda</taxon>
        <taxon>Insecta</taxon>
        <taxon>Pterygota</taxon>
        <taxon>Neoptera</taxon>
        <taxon>Endopterygota</taxon>
        <taxon>Hymenoptera</taxon>
        <taxon>Apocrita</taxon>
        <taxon>Aculeata</taxon>
        <taxon>Apoidea</taxon>
        <taxon>Anthophila</taxon>
        <taxon>Apidae</taxon>
        <taxon>Melipona</taxon>
    </lineage>
</organism>
<accession>A0AA40KN64</accession>
<sequence length="63" mass="6979">MNCHEVIGFIYKSPGSTCPPTMSNVENSHPFECRPFLADGDQSRLHPDCKLITIHQAPAPLQT</sequence>
<keyword evidence="2" id="KW-1185">Reference proteome</keyword>
<name>A0AA40KN64_9HYME</name>
<evidence type="ECO:0000313" key="2">
    <source>
        <dbReference type="Proteomes" id="UP001177670"/>
    </source>
</evidence>
<dbReference type="Proteomes" id="UP001177670">
    <property type="component" value="Unassembled WGS sequence"/>
</dbReference>
<dbReference type="EMBL" id="JAHYIQ010000014">
    <property type="protein sequence ID" value="KAK1126490.1"/>
    <property type="molecule type" value="Genomic_DNA"/>
</dbReference>
<evidence type="ECO:0000313" key="1">
    <source>
        <dbReference type="EMBL" id="KAK1126490.1"/>
    </source>
</evidence>
<proteinExistence type="predicted"/>
<reference evidence="1" key="1">
    <citation type="submission" date="2021-10" db="EMBL/GenBank/DDBJ databases">
        <title>Melipona bicolor Genome sequencing and assembly.</title>
        <authorList>
            <person name="Araujo N.S."/>
            <person name="Arias M.C."/>
        </authorList>
    </citation>
    <scope>NUCLEOTIDE SEQUENCE</scope>
    <source>
        <strain evidence="1">USP_2M_L1-L4_2017</strain>
        <tissue evidence="1">Whole body</tissue>
    </source>
</reference>
<dbReference type="AlphaFoldDB" id="A0AA40KN64"/>
<protein>
    <submittedName>
        <fullName evidence="1">Uncharacterized protein</fullName>
    </submittedName>
</protein>
<gene>
    <name evidence="1" type="ORF">K0M31_005124</name>
</gene>